<accession>A0A4P8XNS0</accession>
<name>A0A4P8XNS0_9BACL</name>
<evidence type="ECO:0000313" key="4">
    <source>
        <dbReference type="Proteomes" id="UP000300879"/>
    </source>
</evidence>
<evidence type="ECO:0000256" key="1">
    <source>
        <dbReference type="SAM" id="SignalP"/>
    </source>
</evidence>
<dbReference type="OrthoDB" id="179999at2"/>
<dbReference type="InterPro" id="IPR013320">
    <property type="entry name" value="ConA-like_dom_sf"/>
</dbReference>
<keyword evidence="4" id="KW-1185">Reference proteome</keyword>
<evidence type="ECO:0000313" key="3">
    <source>
        <dbReference type="EMBL" id="QCT03380.1"/>
    </source>
</evidence>
<dbReference type="KEGG" id="palo:E6C60_2668"/>
<dbReference type="AlphaFoldDB" id="A0A4P8XNS0"/>
<gene>
    <name evidence="3" type="ORF">E6C60_2668</name>
</gene>
<keyword evidence="1" id="KW-0732">Signal</keyword>
<dbReference type="SMR" id="A0A4P8XNS0"/>
<dbReference type="GO" id="GO:0016829">
    <property type="term" value="F:lyase activity"/>
    <property type="evidence" value="ECO:0007669"/>
    <property type="project" value="UniProtKB-KW"/>
</dbReference>
<feature type="signal peptide" evidence="1">
    <location>
        <begin position="1"/>
        <end position="32"/>
    </location>
</feature>
<reference evidence="3 4" key="1">
    <citation type="submission" date="2019-05" db="EMBL/GenBank/DDBJ databases">
        <authorList>
            <person name="Chen C."/>
        </authorList>
    </citation>
    <scope>NUCLEOTIDE SEQUENCE [LARGE SCALE GENOMIC DNA]</scope>
    <source>
        <strain evidence="3 4">HB172198</strain>
    </source>
</reference>
<organism evidence="3 4">
    <name type="scientific">Paenibacillus algicola</name>
    <dbReference type="NCBI Taxonomy" id="2565926"/>
    <lineage>
        <taxon>Bacteria</taxon>
        <taxon>Bacillati</taxon>
        <taxon>Bacillota</taxon>
        <taxon>Bacilli</taxon>
        <taxon>Bacillales</taxon>
        <taxon>Paenibacillaceae</taxon>
        <taxon>Paenibacillus</taxon>
    </lineage>
</organism>
<dbReference type="SUPFAM" id="SSF49899">
    <property type="entry name" value="Concanavalin A-like lectins/glucanases"/>
    <property type="match status" value="1"/>
</dbReference>
<sequence length="312" mass="33259">MMNYRIARKTGIAVLGSALLLGSAGLSTGALAAEGEIPSAQAAPSSHSMNALSPSQPPSQNFNLTKWKLTLPDASEITNLSNYSNAKWFYTDSATGGMVFVAPNLGSTTTNSSYTRSELREMLNASAGTTSYGNNWVTSTSSSSIKAQAGGVDGTMKATLRVDRVSTSGDTSKLGRVVVGQIHGPDTEPIRLYFHKRPSDSKGAIYFGTDDLNNNNTWVNVLGGPSSLNPSNGIALGQKWSYEIKVVGLKMTVKVTPEGGSTTTVNYNLPSGYNNKYLYYKAGVYNQNNTDTTSDKSDHVKATFFSLTHVHP</sequence>
<dbReference type="EMBL" id="CP040396">
    <property type="protein sequence ID" value="QCT03380.1"/>
    <property type="molecule type" value="Genomic_DNA"/>
</dbReference>
<keyword evidence="3" id="KW-0456">Lyase</keyword>
<evidence type="ECO:0000259" key="2">
    <source>
        <dbReference type="Pfam" id="PF08787"/>
    </source>
</evidence>
<protein>
    <submittedName>
        <fullName evidence="3">Polu(Beta-D-mannuronate) lyase</fullName>
    </submittedName>
</protein>
<dbReference type="Pfam" id="PF08787">
    <property type="entry name" value="Alginate_lyase2"/>
    <property type="match status" value="1"/>
</dbReference>
<dbReference type="RefSeq" id="WP_138226268.1">
    <property type="nucleotide sequence ID" value="NZ_CP040396.1"/>
</dbReference>
<dbReference type="Gene3D" id="2.60.120.200">
    <property type="match status" value="1"/>
</dbReference>
<feature type="domain" description="Alginate lyase 2" evidence="2">
    <location>
        <begin position="62"/>
        <end position="310"/>
    </location>
</feature>
<dbReference type="InterPro" id="IPR014895">
    <property type="entry name" value="Alginate_lyase_2"/>
</dbReference>
<proteinExistence type="predicted"/>
<feature type="chain" id="PRO_5020888848" evidence="1">
    <location>
        <begin position="33"/>
        <end position="312"/>
    </location>
</feature>
<dbReference type="Proteomes" id="UP000300879">
    <property type="component" value="Chromosome"/>
</dbReference>